<dbReference type="InterPro" id="IPR048382">
    <property type="entry name" value="BCAS3_WD40"/>
</dbReference>
<evidence type="ECO:0000313" key="5">
    <source>
        <dbReference type="Proteomes" id="UP000654370"/>
    </source>
</evidence>
<dbReference type="PANTHER" id="PTHR13268">
    <property type="entry name" value="BREAST CARCINOMA AMPLIFIED SEQUENCE 3"/>
    <property type="match status" value="1"/>
</dbReference>
<evidence type="ECO:0008006" key="6">
    <source>
        <dbReference type="Google" id="ProtNLM"/>
    </source>
</evidence>
<dbReference type="Pfam" id="PF21034">
    <property type="entry name" value="BCAS3_WD40"/>
    <property type="match status" value="1"/>
</dbReference>
<protein>
    <recommendedName>
        <fullName evidence="6">BCAS3 domain-containing protein</fullName>
    </recommendedName>
</protein>
<dbReference type="InterPro" id="IPR045142">
    <property type="entry name" value="BCAS3-like"/>
</dbReference>
<comment type="caution">
    <text evidence="4">The sequence shown here is derived from an EMBL/GenBank/DDBJ whole genome shotgun (WGS) entry which is preliminary data.</text>
</comment>
<dbReference type="InterPro" id="IPR022175">
    <property type="entry name" value="BCAS3_dom"/>
</dbReference>
<feature type="region of interest" description="Disordered" evidence="1">
    <location>
        <begin position="839"/>
        <end position="874"/>
    </location>
</feature>
<keyword evidence="5" id="KW-1185">Reference proteome</keyword>
<feature type="region of interest" description="Disordered" evidence="1">
    <location>
        <begin position="981"/>
        <end position="1016"/>
    </location>
</feature>
<name>A0A8H7Q0Q6_MORIS</name>
<organism evidence="4 5">
    <name type="scientific">Mortierella isabellina</name>
    <name type="common">Filamentous fungus</name>
    <name type="synonym">Umbelopsis isabellina</name>
    <dbReference type="NCBI Taxonomy" id="91625"/>
    <lineage>
        <taxon>Eukaryota</taxon>
        <taxon>Fungi</taxon>
        <taxon>Fungi incertae sedis</taxon>
        <taxon>Mucoromycota</taxon>
        <taxon>Mucoromycotina</taxon>
        <taxon>Umbelopsidomycetes</taxon>
        <taxon>Umbelopsidales</taxon>
        <taxon>Umbelopsidaceae</taxon>
        <taxon>Umbelopsis</taxon>
    </lineage>
</organism>
<dbReference type="GO" id="GO:0042594">
    <property type="term" value="P:response to starvation"/>
    <property type="evidence" value="ECO:0007669"/>
    <property type="project" value="TreeGrafter"/>
</dbReference>
<reference evidence="4" key="1">
    <citation type="submission" date="2020-12" db="EMBL/GenBank/DDBJ databases">
        <title>Metabolic potential, ecology and presence of endohyphal bacteria is reflected in genomic diversity of Mucoromycotina.</title>
        <authorList>
            <person name="Muszewska A."/>
            <person name="Okrasinska A."/>
            <person name="Steczkiewicz K."/>
            <person name="Drgas O."/>
            <person name="Orlowska M."/>
            <person name="Perlinska-Lenart U."/>
            <person name="Aleksandrzak-Piekarczyk T."/>
            <person name="Szatraj K."/>
            <person name="Zielenkiewicz U."/>
            <person name="Pilsyk S."/>
            <person name="Malc E."/>
            <person name="Mieczkowski P."/>
            <person name="Kruszewska J.S."/>
            <person name="Biernat P."/>
            <person name="Pawlowska J."/>
        </authorList>
    </citation>
    <scope>NUCLEOTIDE SEQUENCE</scope>
    <source>
        <strain evidence="4">WA0000067209</strain>
    </source>
</reference>
<dbReference type="SUPFAM" id="SSF82171">
    <property type="entry name" value="DPP6 N-terminal domain-like"/>
    <property type="match status" value="1"/>
</dbReference>
<dbReference type="OrthoDB" id="25778at2759"/>
<feature type="domain" description="BCAS3" evidence="2">
    <location>
        <begin position="806"/>
        <end position="914"/>
    </location>
</feature>
<evidence type="ECO:0000259" key="3">
    <source>
        <dbReference type="Pfam" id="PF21034"/>
    </source>
</evidence>
<feature type="compositionally biased region" description="Polar residues" evidence="1">
    <location>
        <begin position="710"/>
        <end position="730"/>
    </location>
</feature>
<dbReference type="EMBL" id="JAEPQZ010000003">
    <property type="protein sequence ID" value="KAG2183400.1"/>
    <property type="molecule type" value="Genomic_DNA"/>
</dbReference>
<dbReference type="GO" id="GO:0006914">
    <property type="term" value="P:autophagy"/>
    <property type="evidence" value="ECO:0007669"/>
    <property type="project" value="InterPro"/>
</dbReference>
<accession>A0A8H7Q0Q6</accession>
<dbReference type="GO" id="GO:0005737">
    <property type="term" value="C:cytoplasm"/>
    <property type="evidence" value="ECO:0007669"/>
    <property type="project" value="TreeGrafter"/>
</dbReference>
<feature type="region of interest" description="Disordered" evidence="1">
    <location>
        <begin position="194"/>
        <end position="224"/>
    </location>
</feature>
<proteinExistence type="predicted"/>
<dbReference type="Proteomes" id="UP000654370">
    <property type="component" value="Unassembled WGS sequence"/>
</dbReference>
<feature type="compositionally biased region" description="Polar residues" evidence="1">
    <location>
        <begin position="981"/>
        <end position="1012"/>
    </location>
</feature>
<gene>
    <name evidence="4" type="ORF">INT43_006406</name>
</gene>
<dbReference type="PANTHER" id="PTHR13268:SF0">
    <property type="entry name" value="BCAS3 MICROTUBULE ASSOCIATED CELL MIGRATION FACTOR"/>
    <property type="match status" value="1"/>
</dbReference>
<evidence type="ECO:0000313" key="4">
    <source>
        <dbReference type="EMBL" id="KAG2183400.1"/>
    </source>
</evidence>
<feature type="region of interest" description="Disordered" evidence="1">
    <location>
        <begin position="710"/>
        <end position="744"/>
    </location>
</feature>
<evidence type="ECO:0000259" key="2">
    <source>
        <dbReference type="Pfam" id="PF12490"/>
    </source>
</evidence>
<sequence length="1146" mass="125422">MTDRIQTSQQGVRAEPKFLRDPTSLESLSSGISRISTYVTSNLPKKRASLPSFLSPFDPQYSHQYMYGVPQQITAPMSSEVAESAASEMDNSFKSYTTPTFAAFDSLTCKKKDQKGQSRLKCLMVGYHDGFQIWDVNNPDNIHELCSIRDEKQFANVTTIHNLVNPRHDKNHSHGRLDDVFEKHRPLIAIVSNPSVTKENSPNDGQQEHHDHTSATNPMTPPTPAAIPCKQCKVDIYSLRTHEVVKTLENFDVDESVEITEIQSNDRVIVLAAVGQNRSRIHILSAASLEQFAPPLIDVFHEVGKNPPFTLGSRFLAYATSTPVLNTHQGTSPGSSSISGASLGVLSGEKDVKDAAKEVAKEVVNGVKALSEYGYQTLSNYFSNNPSADMANVPPMMPNAAPRRDLPYGLKDPNDRTASGHLPSPSGAISKKGAYGGMVMVRDILKLPSTSTKNLSASVLAHYRPHTHPIMILSFNAAGTLLMSVSRQGHTFHVFSILPSGSNTGSTAHLYSLLRGYTDAQVEDSKFSTDSMWCAVSTARGTTHLYAINPDGGRPEILGHVRGKARNSYAGFAVPRGLQQPKPVSQGPAVRIKQRTPMPTLEHTKVENGAYNSAAYPGVIHPMYSNQYPSYVVPHPMPPASFQVEPKAARAKLITSFLSTTKPTFLFRGNTRQQPADQKPSIVNMNTLASLTSPSLRQIRDKASSLGSMISTLSGANGQTSNNSSPQQKGRSWINPNDNNNDNRVFGFEEEEASLEEDTTKVIGDEVGYQDIYSFHPDGILTLHRCCIASGIARRRENGRVVERIELSVRQEDIAEWRVARSTDWDEIKTPLESSFTLPITASNKNGQEKAGGGKSKKKKQGGAMSKPLESRTSHHAWLSNAEISTYPVTPDDHNLWSLPQFSFQTYEGSDNKKIQAALAKGRIPATHRLIVKRDMPEPISRRVGRVNRTMARNAQKDEDGDFEEALAELEDNLSKAMQTNFSSSPYNVMDSSPVGSKRMSSSAGNTVQQYRPSAERVPSLSFEDAYLINMGGGATGFETSGSMPGTGFTPPISTSYSSPKGDKESALQNSSLIRFDDDELLNASLDLSEKDLNENDAVQVVAENPSRDLYNPILQGDQVFSPDGDNEVAYPSDSIILPAEMPESI</sequence>
<dbReference type="AlphaFoldDB" id="A0A8H7Q0Q6"/>
<dbReference type="Pfam" id="PF12490">
    <property type="entry name" value="BCAS3"/>
    <property type="match status" value="1"/>
</dbReference>
<evidence type="ECO:0000256" key="1">
    <source>
        <dbReference type="SAM" id="MobiDB-lite"/>
    </source>
</evidence>
<feature type="domain" description="BCAS3 WD40" evidence="3">
    <location>
        <begin position="455"/>
        <end position="579"/>
    </location>
</feature>
<feature type="region of interest" description="Disordered" evidence="1">
    <location>
        <begin position="1038"/>
        <end position="1065"/>
    </location>
</feature>
<feature type="compositionally biased region" description="Polar residues" evidence="1">
    <location>
        <begin position="194"/>
        <end position="205"/>
    </location>
</feature>